<accession>A0A918XA17</accession>
<dbReference type="GO" id="GO:0033214">
    <property type="term" value="P:siderophore-iron import into cell"/>
    <property type="evidence" value="ECO:0007669"/>
    <property type="project" value="TreeGrafter"/>
</dbReference>
<evidence type="ECO:0000313" key="9">
    <source>
        <dbReference type="EMBL" id="GHD20628.1"/>
    </source>
</evidence>
<feature type="transmembrane region" description="Helical" evidence="8">
    <location>
        <begin position="93"/>
        <end position="113"/>
    </location>
</feature>
<feature type="transmembrane region" description="Helical" evidence="8">
    <location>
        <begin position="319"/>
        <end position="337"/>
    </location>
</feature>
<keyword evidence="3" id="KW-0813">Transport</keyword>
<evidence type="ECO:0000256" key="8">
    <source>
        <dbReference type="SAM" id="Phobius"/>
    </source>
</evidence>
<protein>
    <submittedName>
        <fullName evidence="9">ABC transporter permease</fullName>
    </submittedName>
</protein>
<organism evidence="9 10">
    <name type="scientific">Nocardiopsis kunsanensis</name>
    <dbReference type="NCBI Taxonomy" id="141693"/>
    <lineage>
        <taxon>Bacteria</taxon>
        <taxon>Bacillati</taxon>
        <taxon>Actinomycetota</taxon>
        <taxon>Actinomycetes</taxon>
        <taxon>Streptosporangiales</taxon>
        <taxon>Nocardiopsidaceae</taxon>
        <taxon>Nocardiopsis</taxon>
    </lineage>
</organism>
<dbReference type="RefSeq" id="WP_017577684.1">
    <property type="nucleotide sequence ID" value="NZ_BMXL01000004.1"/>
</dbReference>
<gene>
    <name evidence="9" type="ORF">GCM10007147_13240</name>
</gene>
<dbReference type="Gene3D" id="1.10.3470.10">
    <property type="entry name" value="ABC transporter involved in vitamin B12 uptake, BtuC"/>
    <property type="match status" value="1"/>
</dbReference>
<dbReference type="PANTHER" id="PTHR30472">
    <property type="entry name" value="FERRIC ENTEROBACTIN TRANSPORT SYSTEM PERMEASE PROTEIN"/>
    <property type="match status" value="1"/>
</dbReference>
<dbReference type="PANTHER" id="PTHR30472:SF67">
    <property type="entry name" value="PERMEASE OF ABC TRANSPORTER-RELATED"/>
    <property type="match status" value="1"/>
</dbReference>
<dbReference type="GO" id="GO:0022857">
    <property type="term" value="F:transmembrane transporter activity"/>
    <property type="evidence" value="ECO:0007669"/>
    <property type="project" value="InterPro"/>
</dbReference>
<feature type="transmembrane region" description="Helical" evidence="8">
    <location>
        <begin position="272"/>
        <end position="299"/>
    </location>
</feature>
<evidence type="ECO:0000256" key="4">
    <source>
        <dbReference type="ARBA" id="ARBA00022475"/>
    </source>
</evidence>
<dbReference type="Proteomes" id="UP000654947">
    <property type="component" value="Unassembled WGS sequence"/>
</dbReference>
<dbReference type="EMBL" id="BMXL01000004">
    <property type="protein sequence ID" value="GHD20628.1"/>
    <property type="molecule type" value="Genomic_DNA"/>
</dbReference>
<comment type="caution">
    <text evidence="9">The sequence shown here is derived from an EMBL/GenBank/DDBJ whole genome shotgun (WGS) entry which is preliminary data.</text>
</comment>
<sequence length="366" mass="37800">MSLPSVSRAERRTDAPAGTGGPLGLVFLLALALLAGSVVVSVALGQSDLSVREVWTVATERLGLGWLRIDLFGLHGAEGLTELRANLVWEMRLPRVLTAALVGGGLAVVGAVMQTLTRNPMADPYLLGISSGASLGAVAVIVAGLSLGSLGVAGGAFLGALGAFVLVLALGQRSGRLTPTRMILAGVAVGAFASAVTSFLIIWVADPHATQEAQFWLSGSLASARLPTVYTMAAAVLVGLLVCGFAARGLNAFAFGEDTAASLGIDVQRVRWVLLVVCALVTGVLVAGSGTIGFVGLLIPHAVRALVGPDHRRVLPLSALVGAVFLIWVDVVARIAFEPRDLPVGIMTAMLGVPVFLWILRRKVDR</sequence>
<keyword evidence="6 8" id="KW-1133">Transmembrane helix</keyword>
<dbReference type="AlphaFoldDB" id="A0A918XA17"/>
<comment type="similarity">
    <text evidence="2">Belongs to the binding-protein-dependent transport system permease family. FecCD subfamily.</text>
</comment>
<dbReference type="CDD" id="cd06550">
    <property type="entry name" value="TM_ABC_iron-siderophores_like"/>
    <property type="match status" value="1"/>
</dbReference>
<feature type="transmembrane region" description="Helical" evidence="8">
    <location>
        <begin position="151"/>
        <end position="171"/>
    </location>
</feature>
<dbReference type="FunFam" id="1.10.3470.10:FF:000001">
    <property type="entry name" value="Vitamin B12 ABC transporter permease BtuC"/>
    <property type="match status" value="1"/>
</dbReference>
<evidence type="ECO:0000256" key="6">
    <source>
        <dbReference type="ARBA" id="ARBA00022989"/>
    </source>
</evidence>
<dbReference type="GO" id="GO:0005886">
    <property type="term" value="C:plasma membrane"/>
    <property type="evidence" value="ECO:0007669"/>
    <property type="project" value="UniProtKB-SubCell"/>
</dbReference>
<feature type="transmembrane region" description="Helical" evidence="8">
    <location>
        <begin position="125"/>
        <end position="145"/>
    </location>
</feature>
<dbReference type="SUPFAM" id="SSF81345">
    <property type="entry name" value="ABC transporter involved in vitamin B12 uptake, BtuC"/>
    <property type="match status" value="1"/>
</dbReference>
<feature type="transmembrane region" description="Helical" evidence="8">
    <location>
        <begin position="229"/>
        <end position="251"/>
    </location>
</feature>
<keyword evidence="7 8" id="KW-0472">Membrane</keyword>
<dbReference type="InterPro" id="IPR037294">
    <property type="entry name" value="ABC_BtuC-like"/>
</dbReference>
<feature type="transmembrane region" description="Helical" evidence="8">
    <location>
        <begin position="21"/>
        <end position="44"/>
    </location>
</feature>
<dbReference type="Pfam" id="PF01032">
    <property type="entry name" value="FecCD"/>
    <property type="match status" value="1"/>
</dbReference>
<evidence type="ECO:0000256" key="1">
    <source>
        <dbReference type="ARBA" id="ARBA00004651"/>
    </source>
</evidence>
<dbReference type="InterPro" id="IPR000522">
    <property type="entry name" value="ABC_transptr_permease_BtuC"/>
</dbReference>
<keyword evidence="5 8" id="KW-0812">Transmembrane</keyword>
<comment type="subcellular location">
    <subcellularLocation>
        <location evidence="1">Cell membrane</location>
        <topology evidence="1">Multi-pass membrane protein</topology>
    </subcellularLocation>
</comment>
<proteinExistence type="inferred from homology"/>
<keyword evidence="10" id="KW-1185">Reference proteome</keyword>
<feature type="transmembrane region" description="Helical" evidence="8">
    <location>
        <begin position="183"/>
        <end position="205"/>
    </location>
</feature>
<evidence type="ECO:0000256" key="5">
    <source>
        <dbReference type="ARBA" id="ARBA00022692"/>
    </source>
</evidence>
<feature type="transmembrane region" description="Helical" evidence="8">
    <location>
        <begin position="344"/>
        <end position="360"/>
    </location>
</feature>
<name>A0A918XA17_9ACTN</name>
<keyword evidence="4" id="KW-1003">Cell membrane</keyword>
<evidence type="ECO:0000256" key="3">
    <source>
        <dbReference type="ARBA" id="ARBA00022448"/>
    </source>
</evidence>
<reference evidence="9 10" key="1">
    <citation type="journal article" date="2014" name="Int. J. Syst. Evol. Microbiol.">
        <title>Complete genome sequence of Corynebacterium casei LMG S-19264T (=DSM 44701T), isolated from a smear-ripened cheese.</title>
        <authorList>
            <consortium name="US DOE Joint Genome Institute (JGI-PGF)"/>
            <person name="Walter F."/>
            <person name="Albersmeier A."/>
            <person name="Kalinowski J."/>
            <person name="Ruckert C."/>
        </authorList>
    </citation>
    <scope>NUCLEOTIDE SEQUENCE [LARGE SCALE GENOMIC DNA]</scope>
    <source>
        <strain evidence="9 10">KCTC 19473</strain>
    </source>
</reference>
<evidence type="ECO:0000313" key="10">
    <source>
        <dbReference type="Proteomes" id="UP000654947"/>
    </source>
</evidence>
<evidence type="ECO:0000256" key="7">
    <source>
        <dbReference type="ARBA" id="ARBA00023136"/>
    </source>
</evidence>
<evidence type="ECO:0000256" key="2">
    <source>
        <dbReference type="ARBA" id="ARBA00007935"/>
    </source>
</evidence>